<reference evidence="1 2" key="1">
    <citation type="journal article" date="2015" name="Stand. Genomic Sci.">
        <title>Genomic Encyclopedia of Bacterial and Archaeal Type Strains, Phase III: the genomes of soil and plant-associated and newly described type strains.</title>
        <authorList>
            <person name="Whitman W.B."/>
            <person name="Woyke T."/>
            <person name="Klenk H.P."/>
            <person name="Zhou Y."/>
            <person name="Lilburn T.G."/>
            <person name="Beck B.J."/>
            <person name="De Vos P."/>
            <person name="Vandamme P."/>
            <person name="Eisen J.A."/>
            <person name="Garrity G."/>
            <person name="Hugenholtz P."/>
            <person name="Kyrpides N.C."/>
        </authorList>
    </citation>
    <scope>NUCLEOTIDE SEQUENCE [LARGE SCALE GENOMIC DNA]</scope>
    <source>
        <strain evidence="1 2">CGMCC 1.10115</strain>
    </source>
</reference>
<organism evidence="1 2">
    <name type="scientific">Cytobacillus oceanisediminis</name>
    <dbReference type="NCBI Taxonomy" id="665099"/>
    <lineage>
        <taxon>Bacteria</taxon>
        <taxon>Bacillati</taxon>
        <taxon>Bacillota</taxon>
        <taxon>Bacilli</taxon>
        <taxon>Bacillales</taxon>
        <taxon>Bacillaceae</taxon>
        <taxon>Cytobacillus</taxon>
    </lineage>
</organism>
<dbReference type="GeneID" id="65405005"/>
<comment type="caution">
    <text evidence="1">The sequence shown here is derived from an EMBL/GenBank/DDBJ whole genome shotgun (WGS) entry which is preliminary data.</text>
</comment>
<proteinExistence type="predicted"/>
<keyword evidence="2" id="KW-1185">Reference proteome</keyword>
<dbReference type="Gene3D" id="1.10.530.10">
    <property type="match status" value="1"/>
</dbReference>
<evidence type="ECO:0000313" key="2">
    <source>
        <dbReference type="Proteomes" id="UP000318667"/>
    </source>
</evidence>
<dbReference type="PANTHER" id="PTHR34408">
    <property type="entry name" value="FAMILY PROTEIN, PUTATIVE-RELATED"/>
    <property type="match status" value="1"/>
</dbReference>
<dbReference type="OrthoDB" id="2572716at2"/>
<accession>A0A562JIX6</accession>
<dbReference type="Proteomes" id="UP000318667">
    <property type="component" value="Unassembled WGS sequence"/>
</dbReference>
<dbReference type="PANTHER" id="PTHR34408:SF1">
    <property type="entry name" value="GLYCOSYL HYDROLASE FAMILY 19 DOMAIN-CONTAINING PROTEIN HI_1415"/>
    <property type="match status" value="1"/>
</dbReference>
<dbReference type="InterPro" id="IPR023346">
    <property type="entry name" value="Lysozyme-like_dom_sf"/>
</dbReference>
<protein>
    <submittedName>
        <fullName evidence="1">Putative chitinase</fullName>
    </submittedName>
</protein>
<gene>
    <name evidence="1" type="ORF">IQ19_03882</name>
</gene>
<dbReference type="InterPro" id="IPR052354">
    <property type="entry name" value="Cell_Wall_Dynamics_Protein"/>
</dbReference>
<name>A0A562JIX6_9BACI</name>
<evidence type="ECO:0000313" key="1">
    <source>
        <dbReference type="EMBL" id="TWH83147.1"/>
    </source>
</evidence>
<dbReference type="RefSeq" id="WP_144544070.1">
    <property type="nucleotide sequence ID" value="NZ_CBCSDC010000013.1"/>
</dbReference>
<dbReference type="SUPFAM" id="SSF53955">
    <property type="entry name" value="Lysozyme-like"/>
    <property type="match status" value="1"/>
</dbReference>
<dbReference type="AlphaFoldDB" id="A0A562JIX6"/>
<sequence length="180" mass="20735">MPATAVRTHVTADQLRAFGWKKVNDHMVRDLNSTLEKYDITTTERIRHFLSQCMIESDYGNATQEYADGSEYENRRDLGNVNPGDGPKYKGAGYIQLTGRYNYQKFEEEMGDPRIMEGVDYVSKNYPWSSAGFWWKMNNMNALVDSGATVKDVTLRVNGRGMRKLAEREDYYQRTAAIFV</sequence>
<dbReference type="EMBL" id="VLKI01000013">
    <property type="protein sequence ID" value="TWH83147.1"/>
    <property type="molecule type" value="Genomic_DNA"/>
</dbReference>